<organism evidence="1 2">
    <name type="scientific">Mycena alexandri</name>
    <dbReference type="NCBI Taxonomy" id="1745969"/>
    <lineage>
        <taxon>Eukaryota</taxon>
        <taxon>Fungi</taxon>
        <taxon>Dikarya</taxon>
        <taxon>Basidiomycota</taxon>
        <taxon>Agaricomycotina</taxon>
        <taxon>Agaricomycetes</taxon>
        <taxon>Agaricomycetidae</taxon>
        <taxon>Agaricales</taxon>
        <taxon>Marasmiineae</taxon>
        <taxon>Mycenaceae</taxon>
        <taxon>Mycena</taxon>
    </lineage>
</organism>
<dbReference type="Proteomes" id="UP001218188">
    <property type="component" value="Unassembled WGS sequence"/>
</dbReference>
<dbReference type="AlphaFoldDB" id="A0AAD6SN47"/>
<accession>A0AAD6SN47</accession>
<evidence type="ECO:0000313" key="1">
    <source>
        <dbReference type="EMBL" id="KAJ7030257.1"/>
    </source>
</evidence>
<keyword evidence="2" id="KW-1185">Reference proteome</keyword>
<comment type="caution">
    <text evidence="1">The sequence shown here is derived from an EMBL/GenBank/DDBJ whole genome shotgun (WGS) entry which is preliminary data.</text>
</comment>
<protein>
    <submittedName>
        <fullName evidence="1">Uncharacterized protein</fullName>
    </submittedName>
</protein>
<name>A0AAD6SN47_9AGAR</name>
<reference evidence="1" key="1">
    <citation type="submission" date="2023-03" db="EMBL/GenBank/DDBJ databases">
        <title>Massive genome expansion in bonnet fungi (Mycena s.s.) driven by repeated elements and novel gene families across ecological guilds.</title>
        <authorList>
            <consortium name="Lawrence Berkeley National Laboratory"/>
            <person name="Harder C.B."/>
            <person name="Miyauchi S."/>
            <person name="Viragh M."/>
            <person name="Kuo A."/>
            <person name="Thoen E."/>
            <person name="Andreopoulos B."/>
            <person name="Lu D."/>
            <person name="Skrede I."/>
            <person name="Drula E."/>
            <person name="Henrissat B."/>
            <person name="Morin E."/>
            <person name="Kohler A."/>
            <person name="Barry K."/>
            <person name="LaButti K."/>
            <person name="Morin E."/>
            <person name="Salamov A."/>
            <person name="Lipzen A."/>
            <person name="Mereny Z."/>
            <person name="Hegedus B."/>
            <person name="Baldrian P."/>
            <person name="Stursova M."/>
            <person name="Weitz H."/>
            <person name="Taylor A."/>
            <person name="Grigoriev I.V."/>
            <person name="Nagy L.G."/>
            <person name="Martin F."/>
            <person name="Kauserud H."/>
        </authorList>
    </citation>
    <scope>NUCLEOTIDE SEQUENCE</scope>
    <source>
        <strain evidence="1">CBHHK200</strain>
    </source>
</reference>
<proteinExistence type="predicted"/>
<sequence length="223" mass="24176">MRNGMGTRRRAGCSVVLPAYSCPRAIPTSSLVHELQCRAFERCVGGARRASIGLTTVCGGRRSGRRVCARVASPSAVVRWPCSDTQGMLLCTYMCMVMHPIPVLVCRICSRARGEGGNAGAGRYPRPRPVYQGAFCVHVGGWGACRWVGFTRRGVPAPAASSRRQVPWRWRSILLALTLGTTNCRRTGGRLQPERGMTSPALGSGVCWSSRAVRCVTVCNVFF</sequence>
<dbReference type="EMBL" id="JARJCM010000092">
    <property type="protein sequence ID" value="KAJ7030257.1"/>
    <property type="molecule type" value="Genomic_DNA"/>
</dbReference>
<evidence type="ECO:0000313" key="2">
    <source>
        <dbReference type="Proteomes" id="UP001218188"/>
    </source>
</evidence>
<gene>
    <name evidence="1" type="ORF">C8F04DRAFT_735129</name>
</gene>